<dbReference type="EnsemblPlants" id="QL06p036545:mrna">
    <property type="protein sequence ID" value="QL06p036545:mrna"/>
    <property type="gene ID" value="QL06p036545"/>
</dbReference>
<dbReference type="AlphaFoldDB" id="A0A7N2M027"/>
<dbReference type="Proteomes" id="UP000594261">
    <property type="component" value="Chromosome 6"/>
</dbReference>
<organism evidence="1 2">
    <name type="scientific">Quercus lobata</name>
    <name type="common">Valley oak</name>
    <dbReference type="NCBI Taxonomy" id="97700"/>
    <lineage>
        <taxon>Eukaryota</taxon>
        <taxon>Viridiplantae</taxon>
        <taxon>Streptophyta</taxon>
        <taxon>Embryophyta</taxon>
        <taxon>Tracheophyta</taxon>
        <taxon>Spermatophyta</taxon>
        <taxon>Magnoliopsida</taxon>
        <taxon>eudicotyledons</taxon>
        <taxon>Gunneridae</taxon>
        <taxon>Pentapetalae</taxon>
        <taxon>rosids</taxon>
        <taxon>fabids</taxon>
        <taxon>Fagales</taxon>
        <taxon>Fagaceae</taxon>
        <taxon>Quercus</taxon>
    </lineage>
</organism>
<evidence type="ECO:0000313" key="1">
    <source>
        <dbReference type="EnsemblPlants" id="QL06p036545:mrna"/>
    </source>
</evidence>
<reference evidence="1 2" key="1">
    <citation type="journal article" date="2016" name="G3 (Bethesda)">
        <title>First Draft Assembly and Annotation of the Genome of a California Endemic Oak Quercus lobata Nee (Fagaceae).</title>
        <authorList>
            <person name="Sork V.L."/>
            <person name="Fitz-Gibbon S.T."/>
            <person name="Puiu D."/>
            <person name="Crepeau M."/>
            <person name="Gugger P.F."/>
            <person name="Sherman R."/>
            <person name="Stevens K."/>
            <person name="Langley C.H."/>
            <person name="Pellegrini M."/>
            <person name="Salzberg S.L."/>
        </authorList>
    </citation>
    <scope>NUCLEOTIDE SEQUENCE [LARGE SCALE GENOMIC DNA]</scope>
    <source>
        <strain evidence="1 2">cv. SW786</strain>
    </source>
</reference>
<reference evidence="1" key="2">
    <citation type="submission" date="2021-01" db="UniProtKB">
        <authorList>
            <consortium name="EnsemblPlants"/>
        </authorList>
    </citation>
    <scope>IDENTIFICATION</scope>
</reference>
<dbReference type="InParanoid" id="A0A7N2M027"/>
<accession>A0A7N2M027</accession>
<dbReference type="Gramene" id="QL06p036545:mrna">
    <property type="protein sequence ID" value="QL06p036545:mrna"/>
    <property type="gene ID" value="QL06p036545"/>
</dbReference>
<name>A0A7N2M027_QUELO</name>
<keyword evidence="2" id="KW-1185">Reference proteome</keyword>
<evidence type="ECO:0000313" key="2">
    <source>
        <dbReference type="Proteomes" id="UP000594261"/>
    </source>
</evidence>
<protein>
    <submittedName>
        <fullName evidence="1">Uncharacterized protein</fullName>
    </submittedName>
</protein>
<proteinExistence type="predicted"/>
<dbReference type="EMBL" id="LRBV02000006">
    <property type="status" value="NOT_ANNOTATED_CDS"/>
    <property type="molecule type" value="Genomic_DNA"/>
</dbReference>
<sequence length="103" mass="11502">MVSLLKVNHQQHFAVFSSGIRPNNKTFHRKSSFISMSSRSSTTIQHLHNTVSPSSNHSLNIPIMAGHKYCLLGKLSSEVGWNHNDTIKIVKRKGITSSCEQSK</sequence>